<dbReference type="InterPro" id="IPR001932">
    <property type="entry name" value="PPM-type_phosphatase-like_dom"/>
</dbReference>
<dbReference type="RefSeq" id="WP_085894617.1">
    <property type="nucleotide sequence ID" value="NZ_FWFY01000001.1"/>
</dbReference>
<dbReference type="Proteomes" id="UP000193495">
    <property type="component" value="Unassembled WGS sequence"/>
</dbReference>
<evidence type="ECO:0000259" key="1">
    <source>
        <dbReference type="SMART" id="SM00331"/>
    </source>
</evidence>
<gene>
    <name evidence="3" type="primary">rsbT_2</name>
    <name evidence="2" type="ORF">CLV79_103158</name>
    <name evidence="3" type="ORF">LOS8367_00241</name>
</gene>
<dbReference type="Gene3D" id="3.60.40.10">
    <property type="entry name" value="PPM-type phosphatase domain"/>
    <property type="match status" value="1"/>
</dbReference>
<dbReference type="Pfam" id="PF13581">
    <property type="entry name" value="HATPase_c_2"/>
    <property type="match status" value="1"/>
</dbReference>
<feature type="domain" description="PPM-type phosphatase" evidence="1">
    <location>
        <begin position="133"/>
        <end position="326"/>
    </location>
</feature>
<proteinExistence type="predicted"/>
<dbReference type="EMBL" id="FWFY01000001">
    <property type="protein sequence ID" value="SLN16477.1"/>
    <property type="molecule type" value="Genomic_DNA"/>
</dbReference>
<protein>
    <submittedName>
        <fullName evidence="2">Anti-sigma regulatory factor (Ser/Thr protein kinase)</fullName>
    </submittedName>
    <submittedName>
        <fullName evidence="3">Serine/threonine-protein kinase RsbT</fullName>
        <ecNumber evidence="3">2.7.11.1</ecNumber>
    </submittedName>
</protein>
<dbReference type="SUPFAM" id="SSF81606">
    <property type="entry name" value="PP2C-like"/>
    <property type="match status" value="1"/>
</dbReference>
<dbReference type="InterPro" id="IPR036457">
    <property type="entry name" value="PPM-type-like_dom_sf"/>
</dbReference>
<dbReference type="SMART" id="SM00331">
    <property type="entry name" value="PP2C_SIG"/>
    <property type="match status" value="1"/>
</dbReference>
<keyword evidence="5" id="KW-1185">Reference proteome</keyword>
<evidence type="ECO:0000313" key="4">
    <source>
        <dbReference type="Proteomes" id="UP000193495"/>
    </source>
</evidence>
<dbReference type="PANTHER" id="PTHR35801:SF1">
    <property type="entry name" value="PHOSPHOSERINE PHOSPHATASE RSBX"/>
    <property type="match status" value="1"/>
</dbReference>
<dbReference type="SUPFAM" id="SSF55874">
    <property type="entry name" value="ATPase domain of HSP90 chaperone/DNA topoisomerase II/histidine kinase"/>
    <property type="match status" value="1"/>
</dbReference>
<accession>A0A1X6YC23</accession>
<dbReference type="OrthoDB" id="479131at2"/>
<evidence type="ECO:0000313" key="2">
    <source>
        <dbReference type="EMBL" id="PSK87111.1"/>
    </source>
</evidence>
<sequence>MRHVVDISDPSAVAEARRLARALADECGLSVERTEAMAIVVTEMATNLLRHARGGQLLLQRQPGTRSRVCIAAIDAGPGIADIGLALSDGFSTGSSAGGGLGAMRRLADSFEIRSTPGQGTVAVCGFGPAPVLAGVEIGAFLMNYPGDRACGDAVFARDVAGRVDLLAVDGLGHGPRAEVAAAEAVAGIEPLRGEDPARLLSELSARLAGSRGSVAALAQIEAADGRLRLAGIGNIAALLVRADGQVRRLISREGRLGGAVRLPPVESAEMGRGDVLILHSDGLSTLRSHAELPPLAGMSSAMIAAHLMRDRNKGRDDCCVLVARLASEDAE</sequence>
<organism evidence="3 4">
    <name type="scientific">Limimaricola soesokkakensis</name>
    <dbReference type="NCBI Taxonomy" id="1343159"/>
    <lineage>
        <taxon>Bacteria</taxon>
        <taxon>Pseudomonadati</taxon>
        <taxon>Pseudomonadota</taxon>
        <taxon>Alphaproteobacteria</taxon>
        <taxon>Rhodobacterales</taxon>
        <taxon>Paracoccaceae</taxon>
        <taxon>Limimaricola</taxon>
    </lineage>
</organism>
<reference evidence="2 5" key="2">
    <citation type="submission" date="2018-03" db="EMBL/GenBank/DDBJ databases">
        <title>Genomic Encyclopedia of Archaeal and Bacterial Type Strains, Phase II (KMG-II): from individual species to whole genera.</title>
        <authorList>
            <person name="Goeker M."/>
        </authorList>
    </citation>
    <scope>NUCLEOTIDE SEQUENCE [LARGE SCALE GENOMIC DNA]</scope>
    <source>
        <strain evidence="2 5">DSM 29956</strain>
    </source>
</reference>
<dbReference type="InterPro" id="IPR039248">
    <property type="entry name" value="Ptase_RsbX"/>
</dbReference>
<dbReference type="Pfam" id="PF07228">
    <property type="entry name" value="SpoIIE"/>
    <property type="match status" value="1"/>
</dbReference>
<dbReference type="AlphaFoldDB" id="A0A1X6YC23"/>
<dbReference type="InterPro" id="IPR036890">
    <property type="entry name" value="HATPase_C_sf"/>
</dbReference>
<dbReference type="EMBL" id="PYGB01000003">
    <property type="protein sequence ID" value="PSK87111.1"/>
    <property type="molecule type" value="Genomic_DNA"/>
</dbReference>
<dbReference type="EC" id="2.7.11.1" evidence="3"/>
<keyword evidence="3" id="KW-0418">Kinase</keyword>
<reference evidence="3 4" key="1">
    <citation type="submission" date="2017-03" db="EMBL/GenBank/DDBJ databases">
        <authorList>
            <person name="Afonso C.L."/>
            <person name="Miller P.J."/>
            <person name="Scott M.A."/>
            <person name="Spackman E."/>
            <person name="Goraichik I."/>
            <person name="Dimitrov K.M."/>
            <person name="Suarez D.L."/>
            <person name="Swayne D.E."/>
        </authorList>
    </citation>
    <scope>NUCLEOTIDE SEQUENCE [LARGE SCALE GENOMIC DNA]</scope>
    <source>
        <strain evidence="3 4">CECT 8367</strain>
    </source>
</reference>
<evidence type="ECO:0000313" key="3">
    <source>
        <dbReference type="EMBL" id="SLN16477.1"/>
    </source>
</evidence>
<dbReference type="Gene3D" id="3.30.565.10">
    <property type="entry name" value="Histidine kinase-like ATPase, C-terminal domain"/>
    <property type="match status" value="1"/>
</dbReference>
<keyword evidence="3" id="KW-0808">Transferase</keyword>
<dbReference type="InterPro" id="IPR003594">
    <property type="entry name" value="HATPase_dom"/>
</dbReference>
<dbReference type="GO" id="GO:0004674">
    <property type="term" value="F:protein serine/threonine kinase activity"/>
    <property type="evidence" value="ECO:0007669"/>
    <property type="project" value="UniProtKB-EC"/>
</dbReference>
<dbReference type="PANTHER" id="PTHR35801">
    <property type="entry name" value="PHOSPHOSERINE PHOSPHATASE RSBX"/>
    <property type="match status" value="1"/>
</dbReference>
<name>A0A1X6YC23_9RHOB</name>
<evidence type="ECO:0000313" key="5">
    <source>
        <dbReference type="Proteomes" id="UP000240624"/>
    </source>
</evidence>
<dbReference type="Proteomes" id="UP000240624">
    <property type="component" value="Unassembled WGS sequence"/>
</dbReference>